<reference evidence="1 2" key="1">
    <citation type="submission" date="2019-06" db="EMBL/GenBank/DDBJ databases">
        <title>Draft genomes of female and male turbot (Scophthalmus maximus).</title>
        <authorList>
            <person name="Xu H."/>
            <person name="Xu X.-W."/>
            <person name="Shao C."/>
            <person name="Chen S."/>
        </authorList>
    </citation>
    <scope>NUCLEOTIDE SEQUENCE [LARGE SCALE GENOMIC DNA]</scope>
    <source>
        <strain evidence="1">Ysfricsl-2016a</strain>
        <tissue evidence="1">Blood</tissue>
    </source>
</reference>
<name>A0A6A4SE15_SCOMX</name>
<protein>
    <submittedName>
        <fullName evidence="1">Uncharacterized protein</fullName>
    </submittedName>
</protein>
<dbReference type="Proteomes" id="UP000438429">
    <property type="component" value="Unassembled WGS sequence"/>
</dbReference>
<evidence type="ECO:0000313" key="2">
    <source>
        <dbReference type="Proteomes" id="UP000438429"/>
    </source>
</evidence>
<sequence length="93" mass="10377">MLRLLHCGTVINTVQVEFTVQSLILTSSVVRQSLGQTLTEQRRAPAELGLHKEPRHGLRGSPVLKFKQTECEGNVTLPAGLSQPYEPDHYKKI</sequence>
<organism evidence="1 2">
    <name type="scientific">Scophthalmus maximus</name>
    <name type="common">Turbot</name>
    <name type="synonym">Psetta maxima</name>
    <dbReference type="NCBI Taxonomy" id="52904"/>
    <lineage>
        <taxon>Eukaryota</taxon>
        <taxon>Metazoa</taxon>
        <taxon>Chordata</taxon>
        <taxon>Craniata</taxon>
        <taxon>Vertebrata</taxon>
        <taxon>Euteleostomi</taxon>
        <taxon>Actinopterygii</taxon>
        <taxon>Neopterygii</taxon>
        <taxon>Teleostei</taxon>
        <taxon>Neoteleostei</taxon>
        <taxon>Acanthomorphata</taxon>
        <taxon>Carangaria</taxon>
        <taxon>Pleuronectiformes</taxon>
        <taxon>Pleuronectoidei</taxon>
        <taxon>Scophthalmidae</taxon>
        <taxon>Scophthalmus</taxon>
    </lineage>
</organism>
<comment type="caution">
    <text evidence="1">The sequence shown here is derived from an EMBL/GenBank/DDBJ whole genome shotgun (WGS) entry which is preliminary data.</text>
</comment>
<evidence type="ECO:0000313" key="1">
    <source>
        <dbReference type="EMBL" id="KAF0031457.1"/>
    </source>
</evidence>
<accession>A0A6A4SE15</accession>
<gene>
    <name evidence="1" type="ORF">F2P81_016012</name>
</gene>
<dbReference type="EMBL" id="VEVO01000014">
    <property type="protein sequence ID" value="KAF0031457.1"/>
    <property type="molecule type" value="Genomic_DNA"/>
</dbReference>
<dbReference type="AlphaFoldDB" id="A0A6A4SE15"/>
<proteinExistence type="predicted"/>